<protein>
    <submittedName>
        <fullName evidence="1">Uncharacterized protein</fullName>
    </submittedName>
</protein>
<sequence length="138" mass="15606">MTIPFACKSLNRSAFPIRFVFANKFSIPTSLAMAVVVKSKKGNQIFEEMIRNGVKADILTYNALLLGLCNKGKTKKDVEGPVGLDSVVLSELCKGFSEVWKERLVTDMLKEVDDGFLDCRRYEKFKSIIECKEIEQNM</sequence>
<gene>
    <name evidence="1" type="ORF">L2E82_39585</name>
</gene>
<evidence type="ECO:0000313" key="1">
    <source>
        <dbReference type="EMBL" id="KAI3709818.1"/>
    </source>
</evidence>
<accession>A0ACB9AKC9</accession>
<comment type="caution">
    <text evidence="1">The sequence shown here is derived from an EMBL/GenBank/DDBJ whole genome shotgun (WGS) entry which is preliminary data.</text>
</comment>
<reference evidence="2" key="1">
    <citation type="journal article" date="2022" name="Mol. Ecol. Resour.">
        <title>The genomes of chicory, endive, great burdock and yacon provide insights into Asteraceae palaeo-polyploidization history and plant inulin production.</title>
        <authorList>
            <person name="Fan W."/>
            <person name="Wang S."/>
            <person name="Wang H."/>
            <person name="Wang A."/>
            <person name="Jiang F."/>
            <person name="Liu H."/>
            <person name="Zhao H."/>
            <person name="Xu D."/>
            <person name="Zhang Y."/>
        </authorList>
    </citation>
    <scope>NUCLEOTIDE SEQUENCE [LARGE SCALE GENOMIC DNA]</scope>
    <source>
        <strain evidence="2">cv. Punajuju</strain>
    </source>
</reference>
<evidence type="ECO:0000313" key="2">
    <source>
        <dbReference type="Proteomes" id="UP001055811"/>
    </source>
</evidence>
<dbReference type="EMBL" id="CM042015">
    <property type="protein sequence ID" value="KAI3709818.1"/>
    <property type="molecule type" value="Genomic_DNA"/>
</dbReference>
<keyword evidence="2" id="KW-1185">Reference proteome</keyword>
<name>A0ACB9AKC9_CICIN</name>
<dbReference type="Proteomes" id="UP001055811">
    <property type="component" value="Linkage Group LG07"/>
</dbReference>
<reference evidence="1 2" key="2">
    <citation type="journal article" date="2022" name="Mol. Ecol. Resour.">
        <title>The genomes of chicory, endive, great burdock and yacon provide insights into Asteraceae paleo-polyploidization history and plant inulin production.</title>
        <authorList>
            <person name="Fan W."/>
            <person name="Wang S."/>
            <person name="Wang H."/>
            <person name="Wang A."/>
            <person name="Jiang F."/>
            <person name="Liu H."/>
            <person name="Zhao H."/>
            <person name="Xu D."/>
            <person name="Zhang Y."/>
        </authorList>
    </citation>
    <scope>NUCLEOTIDE SEQUENCE [LARGE SCALE GENOMIC DNA]</scope>
    <source>
        <strain evidence="2">cv. Punajuju</strain>
        <tissue evidence="1">Leaves</tissue>
    </source>
</reference>
<proteinExistence type="predicted"/>
<organism evidence="1 2">
    <name type="scientific">Cichorium intybus</name>
    <name type="common">Chicory</name>
    <dbReference type="NCBI Taxonomy" id="13427"/>
    <lineage>
        <taxon>Eukaryota</taxon>
        <taxon>Viridiplantae</taxon>
        <taxon>Streptophyta</taxon>
        <taxon>Embryophyta</taxon>
        <taxon>Tracheophyta</taxon>
        <taxon>Spermatophyta</taxon>
        <taxon>Magnoliopsida</taxon>
        <taxon>eudicotyledons</taxon>
        <taxon>Gunneridae</taxon>
        <taxon>Pentapetalae</taxon>
        <taxon>asterids</taxon>
        <taxon>campanulids</taxon>
        <taxon>Asterales</taxon>
        <taxon>Asteraceae</taxon>
        <taxon>Cichorioideae</taxon>
        <taxon>Cichorieae</taxon>
        <taxon>Cichoriinae</taxon>
        <taxon>Cichorium</taxon>
    </lineage>
</organism>